<dbReference type="KEGG" id="pbor:BSF38_04075"/>
<evidence type="ECO:0000256" key="11">
    <source>
        <dbReference type="SAM" id="Phobius"/>
    </source>
</evidence>
<sequence>MRIFISAGEPSGDLHAANLIHALRERAPDAEFVGYGGPKMTEAGATLLYPLVNLAVMWFLSVFLNIVTFIRLVVRADRYFRDERPDAVVLVDYPGLHWWIAKRARARGVPVFYFVPPQLWAWAGWRVKKVRENVDLVLCSLPFEPAWYHDRDVPQAVYVGHPYFDELQDRELDEDFLKDQEADGRPVLAILPGSRTLELKRNLPILASAAAKLAEARPDVRFVVACLHDRHKTFAEEIIGQTLAKDGRPGPKLEVMAGRTPELIRLADVAWSVSGSVSLELMMEALPTVIVYKIRPFDLWVARWFIKSKYITLVNLLADAELMPEYLTAVDVSADLARWGRTWLDDPKARARATADLAALRHTAAQPGAACRAADHILAWLSDRRVAVAGPSATAYRGPHDRVVDLESIEDSAERA</sequence>
<proteinExistence type="predicted"/>
<reference evidence="13" key="1">
    <citation type="submission" date="2016-12" db="EMBL/GenBank/DDBJ databases">
        <title>Comparative genomics of four Isosphaeraceae planctomycetes: a common pool of plasmids and glycoside hydrolase genes.</title>
        <authorList>
            <person name="Ivanova A."/>
        </authorList>
    </citation>
    <scope>NUCLEOTIDE SEQUENCE [LARGE SCALE GENOMIC DNA]</scope>
    <source>
        <strain evidence="13">PX4</strain>
    </source>
</reference>
<keyword evidence="11" id="KW-0812">Transmembrane</keyword>
<evidence type="ECO:0000313" key="12">
    <source>
        <dbReference type="EMBL" id="APW62527.1"/>
    </source>
</evidence>
<evidence type="ECO:0000256" key="3">
    <source>
        <dbReference type="ARBA" id="ARBA00020902"/>
    </source>
</evidence>
<keyword evidence="11" id="KW-1133">Transmembrane helix</keyword>
<keyword evidence="4" id="KW-0444">Lipid biosynthesis</keyword>
<evidence type="ECO:0000256" key="7">
    <source>
        <dbReference type="ARBA" id="ARBA00022679"/>
    </source>
</evidence>
<comment type="catalytic activity">
    <reaction evidence="9">
        <text>a lipid X + a UDP-2-N,3-O-bis[(3R)-3-hydroxyacyl]-alpha-D-glucosamine = a lipid A disaccharide + UDP + H(+)</text>
        <dbReference type="Rhea" id="RHEA:67828"/>
        <dbReference type="ChEBI" id="CHEBI:15378"/>
        <dbReference type="ChEBI" id="CHEBI:58223"/>
        <dbReference type="ChEBI" id="CHEBI:137748"/>
        <dbReference type="ChEBI" id="CHEBI:176338"/>
        <dbReference type="ChEBI" id="CHEBI:176343"/>
        <dbReference type="EC" id="2.4.1.182"/>
    </reaction>
</comment>
<evidence type="ECO:0000313" key="13">
    <source>
        <dbReference type="Proteomes" id="UP000186309"/>
    </source>
</evidence>
<keyword evidence="5" id="KW-0441">Lipid A biosynthesis</keyword>
<evidence type="ECO:0000256" key="9">
    <source>
        <dbReference type="ARBA" id="ARBA00048975"/>
    </source>
</evidence>
<dbReference type="AlphaFoldDB" id="A0A1U7CUA8"/>
<keyword evidence="6 12" id="KW-0328">Glycosyltransferase</keyword>
<dbReference type="EMBL" id="CP019082">
    <property type="protein sequence ID" value="APW62527.1"/>
    <property type="molecule type" value="Genomic_DNA"/>
</dbReference>
<dbReference type="OrthoDB" id="9801642at2"/>
<evidence type="ECO:0000256" key="8">
    <source>
        <dbReference type="ARBA" id="ARBA00023098"/>
    </source>
</evidence>
<dbReference type="InterPro" id="IPR003835">
    <property type="entry name" value="Glyco_trans_19"/>
</dbReference>
<keyword evidence="11" id="KW-0472">Membrane</keyword>
<dbReference type="Proteomes" id="UP000186309">
    <property type="component" value="Chromosome"/>
</dbReference>
<evidence type="ECO:0000256" key="5">
    <source>
        <dbReference type="ARBA" id="ARBA00022556"/>
    </source>
</evidence>
<gene>
    <name evidence="12" type="ORF">BSF38_04075</name>
</gene>
<keyword evidence="13" id="KW-1185">Reference proteome</keyword>
<dbReference type="EC" id="2.4.1.182" evidence="2 10"/>
<comment type="function">
    <text evidence="1">Condensation of UDP-2,3-diacylglucosamine and 2,3-diacylglucosamine-1-phosphate to form lipid A disaccharide, a precursor of lipid A, a phosphorylated glycolipid that anchors the lipopolysaccharide to the outer membrane of the cell.</text>
</comment>
<dbReference type="GO" id="GO:0005543">
    <property type="term" value="F:phospholipid binding"/>
    <property type="evidence" value="ECO:0007669"/>
    <property type="project" value="TreeGrafter"/>
</dbReference>
<name>A0A1U7CUA8_9BACT</name>
<dbReference type="PANTHER" id="PTHR30372">
    <property type="entry name" value="LIPID-A-DISACCHARIDE SYNTHASE"/>
    <property type="match status" value="1"/>
</dbReference>
<dbReference type="NCBIfam" id="TIGR00215">
    <property type="entry name" value="lpxB"/>
    <property type="match status" value="1"/>
</dbReference>
<feature type="transmembrane region" description="Helical" evidence="11">
    <location>
        <begin position="47"/>
        <end position="74"/>
    </location>
</feature>
<evidence type="ECO:0000256" key="1">
    <source>
        <dbReference type="ARBA" id="ARBA00002056"/>
    </source>
</evidence>
<dbReference type="Pfam" id="PF02684">
    <property type="entry name" value="LpxB"/>
    <property type="match status" value="1"/>
</dbReference>
<dbReference type="GO" id="GO:0009245">
    <property type="term" value="P:lipid A biosynthetic process"/>
    <property type="evidence" value="ECO:0007669"/>
    <property type="project" value="UniProtKB-UniRule"/>
</dbReference>
<keyword evidence="7 12" id="KW-0808">Transferase</keyword>
<organism evidence="12 13">
    <name type="scientific">Paludisphaera borealis</name>
    <dbReference type="NCBI Taxonomy" id="1387353"/>
    <lineage>
        <taxon>Bacteria</taxon>
        <taxon>Pseudomonadati</taxon>
        <taxon>Planctomycetota</taxon>
        <taxon>Planctomycetia</taxon>
        <taxon>Isosphaerales</taxon>
        <taxon>Isosphaeraceae</taxon>
        <taxon>Paludisphaera</taxon>
    </lineage>
</organism>
<accession>A0A1U7CUA8</accession>
<dbReference type="GO" id="GO:0016020">
    <property type="term" value="C:membrane"/>
    <property type="evidence" value="ECO:0007669"/>
    <property type="project" value="GOC"/>
</dbReference>
<dbReference type="SUPFAM" id="SSF53756">
    <property type="entry name" value="UDP-Glycosyltransferase/glycogen phosphorylase"/>
    <property type="match status" value="1"/>
</dbReference>
<protein>
    <recommendedName>
        <fullName evidence="3 10">Lipid-A-disaccharide synthase</fullName>
        <ecNumber evidence="2 10">2.4.1.182</ecNumber>
    </recommendedName>
</protein>
<evidence type="ECO:0000256" key="6">
    <source>
        <dbReference type="ARBA" id="ARBA00022676"/>
    </source>
</evidence>
<dbReference type="STRING" id="1387353.BSF38_04075"/>
<dbReference type="RefSeq" id="WP_076348693.1">
    <property type="nucleotide sequence ID" value="NZ_CP019082.1"/>
</dbReference>
<dbReference type="PANTHER" id="PTHR30372:SF4">
    <property type="entry name" value="LIPID-A-DISACCHARIDE SYNTHASE, MITOCHONDRIAL-RELATED"/>
    <property type="match status" value="1"/>
</dbReference>
<evidence type="ECO:0000256" key="4">
    <source>
        <dbReference type="ARBA" id="ARBA00022516"/>
    </source>
</evidence>
<keyword evidence="8" id="KW-0443">Lipid metabolism</keyword>
<evidence type="ECO:0000256" key="2">
    <source>
        <dbReference type="ARBA" id="ARBA00012687"/>
    </source>
</evidence>
<dbReference type="GO" id="GO:0008915">
    <property type="term" value="F:lipid-A-disaccharide synthase activity"/>
    <property type="evidence" value="ECO:0007669"/>
    <property type="project" value="UniProtKB-UniRule"/>
</dbReference>
<evidence type="ECO:0000256" key="10">
    <source>
        <dbReference type="NCBIfam" id="TIGR00215"/>
    </source>
</evidence>